<evidence type="ECO:0000313" key="2">
    <source>
        <dbReference type="Proteomes" id="UP000092154"/>
    </source>
</evidence>
<keyword evidence="2" id="KW-1185">Reference proteome</keyword>
<dbReference type="InParanoid" id="A0A1B7MH56"/>
<protein>
    <submittedName>
        <fullName evidence="1">Uncharacterized protein</fullName>
    </submittedName>
</protein>
<dbReference type="OrthoDB" id="3181539at2759"/>
<accession>A0A1B7MH56</accession>
<gene>
    <name evidence="1" type="ORF">K503DRAFT_33716</name>
</gene>
<evidence type="ECO:0000313" key="1">
    <source>
        <dbReference type="EMBL" id="OAX31932.1"/>
    </source>
</evidence>
<dbReference type="AlphaFoldDB" id="A0A1B7MH56"/>
<sequence length="87" mass="10293">MFFITQIKSAMDTSNHTSKAVQILDEQRSSMSIRQFHSRLQPKRKRPHASAAHLHQILTVRCYMFDDDLPNFLHSFSLVLFFFFSLF</sequence>
<reference evidence="1 2" key="1">
    <citation type="submission" date="2016-06" db="EMBL/GenBank/DDBJ databases">
        <title>Comparative genomics of the ectomycorrhizal sister species Rhizopogon vinicolor and Rhizopogon vesiculosus (Basidiomycota: Boletales) reveals a divergence of the mating type B locus.</title>
        <authorList>
            <consortium name="DOE Joint Genome Institute"/>
            <person name="Mujic A.B."/>
            <person name="Kuo A."/>
            <person name="Tritt A."/>
            <person name="Lipzen A."/>
            <person name="Chen C."/>
            <person name="Johnson J."/>
            <person name="Sharma A."/>
            <person name="Barry K."/>
            <person name="Grigoriev I.V."/>
            <person name="Spatafora J.W."/>
        </authorList>
    </citation>
    <scope>NUCLEOTIDE SEQUENCE [LARGE SCALE GENOMIC DNA]</scope>
    <source>
        <strain evidence="1 2">AM-OR11-026</strain>
    </source>
</reference>
<name>A0A1B7MH56_9AGAM</name>
<proteinExistence type="predicted"/>
<dbReference type="EMBL" id="KV449182">
    <property type="protein sequence ID" value="OAX31932.1"/>
    <property type="molecule type" value="Genomic_DNA"/>
</dbReference>
<dbReference type="Proteomes" id="UP000092154">
    <property type="component" value="Unassembled WGS sequence"/>
</dbReference>
<organism evidence="1 2">
    <name type="scientific">Rhizopogon vinicolor AM-OR11-026</name>
    <dbReference type="NCBI Taxonomy" id="1314800"/>
    <lineage>
        <taxon>Eukaryota</taxon>
        <taxon>Fungi</taxon>
        <taxon>Dikarya</taxon>
        <taxon>Basidiomycota</taxon>
        <taxon>Agaricomycotina</taxon>
        <taxon>Agaricomycetes</taxon>
        <taxon>Agaricomycetidae</taxon>
        <taxon>Boletales</taxon>
        <taxon>Suillineae</taxon>
        <taxon>Rhizopogonaceae</taxon>
        <taxon>Rhizopogon</taxon>
    </lineage>
</organism>